<protein>
    <submittedName>
        <fullName evidence="1">Uncharacterized protein</fullName>
    </submittedName>
</protein>
<dbReference type="RefSeq" id="WP_267300977.1">
    <property type="nucleotide sequence ID" value="NZ_JAOQJZ010000006.1"/>
</dbReference>
<dbReference type="EMBL" id="JAOQJZ010000006">
    <property type="protein sequence ID" value="MCU6705698.1"/>
    <property type="molecule type" value="Genomic_DNA"/>
</dbReference>
<proteinExistence type="predicted"/>
<accession>A0AAE3IG69</accession>
<evidence type="ECO:0000313" key="1">
    <source>
        <dbReference type="EMBL" id="MCU6705698.1"/>
    </source>
</evidence>
<name>A0AAE3IG69_9FIRM</name>
<organism evidence="1 2">
    <name type="scientific">Hominimerdicola aceti</name>
    <dbReference type="NCBI Taxonomy" id="2981726"/>
    <lineage>
        <taxon>Bacteria</taxon>
        <taxon>Bacillati</taxon>
        <taxon>Bacillota</taxon>
        <taxon>Clostridia</taxon>
        <taxon>Eubacteriales</taxon>
        <taxon>Oscillospiraceae</taxon>
        <taxon>Hominimerdicola</taxon>
    </lineage>
</organism>
<gene>
    <name evidence="1" type="ORF">OCV57_07145</name>
</gene>
<keyword evidence="2" id="KW-1185">Reference proteome</keyword>
<sequence>MRNCSAGSNATTLQCIKSGRMVYRKYAFGSDGEKLFEQVKWLQNNRDQLYVTEILDAYQKNNVCYYDMPYLGDSIGLFDYIHSMPLESSWRIMESVVSDLESNYSKKYSSKADADTIRQYYDKKIRSNIDKIMNAHVLSELTNYEKIVINGETYDNLTMFLDKLYSFEFWREIFENDYYSDIHGDLTVENIVCNINYPKGYYLIDPNGGNIHSSPNLDYSKLLQSLHGNYEFFMHTAKVKVNKNEISFKITRTTSYDVLYKRLDKYLKDTFDAKRVKSIYFHEIVHWLRLMPYKINNDSDRAAMFYAGLVMVVNDIFEEFDNIDKRIGIKACNV</sequence>
<dbReference type="Proteomes" id="UP001208131">
    <property type="component" value="Unassembled WGS sequence"/>
</dbReference>
<reference evidence="1 2" key="1">
    <citation type="journal article" date="2021" name="ISME Commun">
        <title>Automated analysis of genomic sequences facilitates high-throughput and comprehensive description of bacteria.</title>
        <authorList>
            <person name="Hitch T.C.A."/>
        </authorList>
    </citation>
    <scope>NUCLEOTIDE SEQUENCE [LARGE SCALE GENOMIC DNA]</scope>
    <source>
        <strain evidence="1 2">Sanger_31</strain>
    </source>
</reference>
<comment type="caution">
    <text evidence="1">The sequence shown here is derived from an EMBL/GenBank/DDBJ whole genome shotgun (WGS) entry which is preliminary data.</text>
</comment>
<evidence type="ECO:0000313" key="2">
    <source>
        <dbReference type="Proteomes" id="UP001208131"/>
    </source>
</evidence>
<dbReference type="AlphaFoldDB" id="A0AAE3IG69"/>